<comment type="subcellular location">
    <subcellularLocation>
        <location evidence="1">Cell membrane</location>
        <topology evidence="1">Multi-pass membrane protein</topology>
    </subcellularLocation>
</comment>
<dbReference type="AlphaFoldDB" id="A0A934WU05"/>
<accession>A0A934WU05</accession>
<sequence>MENNKPDFMKNRPVAAYANQIKDVYSTQKHSTRTTLTVVLAAIDLIILIIGLATRNWYLTIIFGPLLVVFILSIIIGIRADRQNTPPVPTDTSEAIFKEHRI</sequence>
<keyword evidence="4 5" id="KW-0472">Membrane</keyword>
<protein>
    <submittedName>
        <fullName evidence="6">Uncharacterized protein</fullName>
    </submittedName>
</protein>
<feature type="transmembrane region" description="Helical" evidence="5">
    <location>
        <begin position="34"/>
        <end position="52"/>
    </location>
</feature>
<organism evidence="6 7">
    <name type="scientific">Ruminococcus difficilis</name>
    <dbReference type="NCBI Taxonomy" id="2763069"/>
    <lineage>
        <taxon>Bacteria</taxon>
        <taxon>Bacillati</taxon>
        <taxon>Bacillota</taxon>
        <taxon>Clostridia</taxon>
        <taxon>Eubacteriales</taxon>
        <taxon>Oscillospiraceae</taxon>
        <taxon>Ruminococcus</taxon>
    </lineage>
</organism>
<dbReference type="EMBL" id="JAEQMG010000163">
    <property type="protein sequence ID" value="MBK6089845.1"/>
    <property type="molecule type" value="Genomic_DNA"/>
</dbReference>
<evidence type="ECO:0000256" key="2">
    <source>
        <dbReference type="ARBA" id="ARBA00022692"/>
    </source>
</evidence>
<dbReference type="GO" id="GO:0005524">
    <property type="term" value="F:ATP binding"/>
    <property type="evidence" value="ECO:0007669"/>
    <property type="project" value="InterPro"/>
</dbReference>
<dbReference type="GO" id="GO:0005886">
    <property type="term" value="C:plasma membrane"/>
    <property type="evidence" value="ECO:0007669"/>
    <property type="project" value="UniProtKB-SubCell"/>
</dbReference>
<gene>
    <name evidence="6" type="ORF">JKK62_14560</name>
</gene>
<feature type="transmembrane region" description="Helical" evidence="5">
    <location>
        <begin position="58"/>
        <end position="78"/>
    </location>
</feature>
<dbReference type="Proteomes" id="UP000633365">
    <property type="component" value="Unassembled WGS sequence"/>
</dbReference>
<dbReference type="InterPro" id="IPR036640">
    <property type="entry name" value="ABC1_TM_sf"/>
</dbReference>
<proteinExistence type="predicted"/>
<evidence type="ECO:0000256" key="1">
    <source>
        <dbReference type="ARBA" id="ARBA00004651"/>
    </source>
</evidence>
<keyword evidence="2 5" id="KW-0812">Transmembrane</keyword>
<dbReference type="SUPFAM" id="SSF90123">
    <property type="entry name" value="ABC transporter transmembrane region"/>
    <property type="match status" value="1"/>
</dbReference>
<keyword evidence="3 5" id="KW-1133">Transmembrane helix</keyword>
<evidence type="ECO:0000313" key="6">
    <source>
        <dbReference type="EMBL" id="MBK6089845.1"/>
    </source>
</evidence>
<evidence type="ECO:0000313" key="7">
    <source>
        <dbReference type="Proteomes" id="UP000633365"/>
    </source>
</evidence>
<dbReference type="RefSeq" id="WP_201428546.1">
    <property type="nucleotide sequence ID" value="NZ_JAEQMG010000163.1"/>
</dbReference>
<evidence type="ECO:0000256" key="3">
    <source>
        <dbReference type="ARBA" id="ARBA00022989"/>
    </source>
</evidence>
<evidence type="ECO:0000256" key="4">
    <source>
        <dbReference type="ARBA" id="ARBA00023136"/>
    </source>
</evidence>
<reference evidence="6" key="1">
    <citation type="submission" date="2021-01" db="EMBL/GenBank/DDBJ databases">
        <title>Genome public.</title>
        <authorList>
            <person name="Liu C."/>
            <person name="Sun Q."/>
        </authorList>
    </citation>
    <scope>NUCLEOTIDE SEQUENCE</scope>
    <source>
        <strain evidence="6">M6</strain>
    </source>
</reference>
<comment type="caution">
    <text evidence="6">The sequence shown here is derived from an EMBL/GenBank/DDBJ whole genome shotgun (WGS) entry which is preliminary data.</text>
</comment>
<evidence type="ECO:0000256" key="5">
    <source>
        <dbReference type="SAM" id="Phobius"/>
    </source>
</evidence>
<keyword evidence="7" id="KW-1185">Reference proteome</keyword>
<name>A0A934WU05_9FIRM</name>